<keyword evidence="1" id="KW-0812">Transmembrane</keyword>
<dbReference type="AlphaFoldDB" id="A0AAD7C5G4"/>
<keyword evidence="1" id="KW-1133">Transmembrane helix</keyword>
<proteinExistence type="predicted"/>
<evidence type="ECO:0000313" key="2">
    <source>
        <dbReference type="EMBL" id="KAJ7639157.1"/>
    </source>
</evidence>
<dbReference type="EMBL" id="JARKIF010000005">
    <property type="protein sequence ID" value="KAJ7639157.1"/>
    <property type="molecule type" value="Genomic_DNA"/>
</dbReference>
<dbReference type="Proteomes" id="UP001221142">
    <property type="component" value="Unassembled WGS sequence"/>
</dbReference>
<evidence type="ECO:0000313" key="3">
    <source>
        <dbReference type="Proteomes" id="UP001221142"/>
    </source>
</evidence>
<keyword evidence="1" id="KW-0472">Membrane</keyword>
<protein>
    <submittedName>
        <fullName evidence="2">Uncharacterized protein</fullName>
    </submittedName>
</protein>
<gene>
    <name evidence="2" type="ORF">FB45DRAFT_421818</name>
</gene>
<sequence>MSGCLAGVGRWCCQVGLRLEGFLFRFLAFIFLPSSWIHKYAPLHTSSLAFVASLFLHPLIRCCAFHRSPYLALHRSSLAARCTYHPFLSNSAPPTPTHALSSFPTSLRVLHASGPALVIVGLRRCGPFLPPPVLFSHSPSSPLPGPTPCIPYSLALCLPRLALGAVVIVDGGFVVGGEGLHLPSLLFHCIDARAPSSPASSPSPVFLLLYFHSCFSPISLSLFPLFFVL</sequence>
<reference evidence="2" key="1">
    <citation type="submission" date="2023-03" db="EMBL/GenBank/DDBJ databases">
        <title>Massive genome expansion in bonnet fungi (Mycena s.s.) driven by repeated elements and novel gene families across ecological guilds.</title>
        <authorList>
            <consortium name="Lawrence Berkeley National Laboratory"/>
            <person name="Harder C.B."/>
            <person name="Miyauchi S."/>
            <person name="Viragh M."/>
            <person name="Kuo A."/>
            <person name="Thoen E."/>
            <person name="Andreopoulos B."/>
            <person name="Lu D."/>
            <person name="Skrede I."/>
            <person name="Drula E."/>
            <person name="Henrissat B."/>
            <person name="Morin E."/>
            <person name="Kohler A."/>
            <person name="Barry K."/>
            <person name="LaButti K."/>
            <person name="Morin E."/>
            <person name="Salamov A."/>
            <person name="Lipzen A."/>
            <person name="Mereny Z."/>
            <person name="Hegedus B."/>
            <person name="Baldrian P."/>
            <person name="Stursova M."/>
            <person name="Weitz H."/>
            <person name="Taylor A."/>
            <person name="Grigoriev I.V."/>
            <person name="Nagy L.G."/>
            <person name="Martin F."/>
            <person name="Kauserud H."/>
        </authorList>
    </citation>
    <scope>NUCLEOTIDE SEQUENCE</scope>
    <source>
        <strain evidence="2">9284</strain>
    </source>
</reference>
<accession>A0AAD7C5G4</accession>
<feature type="transmembrane region" description="Helical" evidence="1">
    <location>
        <begin position="47"/>
        <end position="65"/>
    </location>
</feature>
<feature type="transmembrane region" description="Helical" evidence="1">
    <location>
        <begin position="22"/>
        <end position="41"/>
    </location>
</feature>
<evidence type="ECO:0000256" key="1">
    <source>
        <dbReference type="SAM" id="Phobius"/>
    </source>
</evidence>
<comment type="caution">
    <text evidence="2">The sequence shown here is derived from an EMBL/GenBank/DDBJ whole genome shotgun (WGS) entry which is preliminary data.</text>
</comment>
<keyword evidence="3" id="KW-1185">Reference proteome</keyword>
<organism evidence="2 3">
    <name type="scientific">Roridomyces roridus</name>
    <dbReference type="NCBI Taxonomy" id="1738132"/>
    <lineage>
        <taxon>Eukaryota</taxon>
        <taxon>Fungi</taxon>
        <taxon>Dikarya</taxon>
        <taxon>Basidiomycota</taxon>
        <taxon>Agaricomycotina</taxon>
        <taxon>Agaricomycetes</taxon>
        <taxon>Agaricomycetidae</taxon>
        <taxon>Agaricales</taxon>
        <taxon>Marasmiineae</taxon>
        <taxon>Mycenaceae</taxon>
        <taxon>Roridomyces</taxon>
    </lineage>
</organism>
<feature type="transmembrane region" description="Helical" evidence="1">
    <location>
        <begin position="205"/>
        <end position="227"/>
    </location>
</feature>
<name>A0AAD7C5G4_9AGAR</name>